<gene>
    <name evidence="2" type="ORF">PQR63_07610</name>
</gene>
<name>A0ABW8Z6X5_9BURK</name>
<evidence type="ECO:0000256" key="1">
    <source>
        <dbReference type="SAM" id="SignalP"/>
    </source>
</evidence>
<protein>
    <submittedName>
        <fullName evidence="2">Uncharacterized protein</fullName>
    </submittedName>
</protein>
<organism evidence="2 3">
    <name type="scientific">Herbaspirillum rhizosphaerae</name>
    <dbReference type="NCBI Taxonomy" id="346179"/>
    <lineage>
        <taxon>Bacteria</taxon>
        <taxon>Pseudomonadati</taxon>
        <taxon>Pseudomonadota</taxon>
        <taxon>Betaproteobacteria</taxon>
        <taxon>Burkholderiales</taxon>
        <taxon>Oxalobacteraceae</taxon>
        <taxon>Herbaspirillum</taxon>
    </lineage>
</organism>
<keyword evidence="1" id="KW-0732">Signal</keyword>
<keyword evidence="3" id="KW-1185">Reference proteome</keyword>
<feature type="chain" id="PRO_5045734846" evidence="1">
    <location>
        <begin position="19"/>
        <end position="168"/>
    </location>
</feature>
<dbReference type="Proteomes" id="UP001629214">
    <property type="component" value="Unassembled WGS sequence"/>
</dbReference>
<reference evidence="2 3" key="1">
    <citation type="journal article" date="2024" name="Chem. Sci.">
        <title>Discovery of megapolipeptins by genome mining of a Burkholderiales bacteria collection.</title>
        <authorList>
            <person name="Paulo B.S."/>
            <person name="Recchia M.J.J."/>
            <person name="Lee S."/>
            <person name="Fergusson C.H."/>
            <person name="Romanowski S.B."/>
            <person name="Hernandez A."/>
            <person name="Krull N."/>
            <person name="Liu D.Y."/>
            <person name="Cavanagh H."/>
            <person name="Bos A."/>
            <person name="Gray C.A."/>
            <person name="Murphy B.T."/>
            <person name="Linington R.G."/>
            <person name="Eustaquio A.S."/>
        </authorList>
    </citation>
    <scope>NUCLEOTIDE SEQUENCE [LARGE SCALE GENOMIC DNA]</scope>
    <source>
        <strain evidence="2 3">RL21-008-BIB-B</strain>
    </source>
</reference>
<evidence type="ECO:0000313" key="3">
    <source>
        <dbReference type="Proteomes" id="UP001629214"/>
    </source>
</evidence>
<sequence>MKKIIVIGFLLFSISANAQVPLTLVRNSCGVSDSARGVKTTQIPMNEIVEENNYQGDLMVSYSQFRGQKIGYAKTKSGMSFIIFGKSLYSVADATPTEMSVSRYKNDLKNGDMELDLLADWSFLEYKQKRYLCIALSRPMEKAPPRAYLLDMTSNPRRLFFISSPLKH</sequence>
<accession>A0ABW8Z6X5</accession>
<dbReference type="RefSeq" id="WP_408167021.1">
    <property type="nucleotide sequence ID" value="NZ_JAQQFR010000004.1"/>
</dbReference>
<evidence type="ECO:0000313" key="2">
    <source>
        <dbReference type="EMBL" id="MFL9878240.1"/>
    </source>
</evidence>
<feature type="signal peptide" evidence="1">
    <location>
        <begin position="1"/>
        <end position="18"/>
    </location>
</feature>
<comment type="caution">
    <text evidence="2">The sequence shown here is derived from an EMBL/GenBank/DDBJ whole genome shotgun (WGS) entry which is preliminary data.</text>
</comment>
<proteinExistence type="predicted"/>
<dbReference type="EMBL" id="JAQQFR010000004">
    <property type="protein sequence ID" value="MFL9878240.1"/>
    <property type="molecule type" value="Genomic_DNA"/>
</dbReference>